<keyword evidence="2" id="KW-0732">Signal</keyword>
<dbReference type="Proteomes" id="UP000783686">
    <property type="component" value="Unassembled WGS sequence"/>
</dbReference>
<dbReference type="EMBL" id="CAJFCW020000006">
    <property type="protein sequence ID" value="CAG9125573.1"/>
    <property type="molecule type" value="Genomic_DNA"/>
</dbReference>
<keyword evidence="2" id="KW-0645">Protease</keyword>
<sequence>MWLEWLYLLFIVTVTVEAAPQEDRIFKLPGLDFIPNFKQYSGYLTVNSGNKLFYWLTGASNSPAPLVLWLNGGPGCSSMAGLMSEMGPYKVKDGKVVYNEYAWNKYANILYLDAPAGVGFSVLKVTNWTTSDGIVARENKQALLKFFEKFPELKSTDFYLAGESYGGTYVPMLGDLLIKEKEQFSNFKGILIGNGCMNEKLRFNSQIPFNFYHGLVAEQEIQKAINTCCPGKSLITCDWHQISTSGSEACKSLVESLDESNFWSGLDPYLLDYVCYPDDEVTVNVEYSDFKTVAFSHRRKASKKMALKNCHHENEYVPYLNRRDVQDVIHVNQVFSSCSRPIEEDYVVQYEDMSPFIRRLISAGKRITLFNGDMDSVCTHVHNLKFINQLGVDFIKRSNWKLNNRVPTTAGVWTSLKGIDLVTVNGAGHFVASAYEKPREALQLFVNFLHNRNYSTPVDLET</sequence>
<comment type="caution">
    <text evidence="3">The sequence shown here is derived from an EMBL/GenBank/DDBJ whole genome shotgun (WGS) entry which is preliminary data.</text>
</comment>
<dbReference type="Gene3D" id="3.40.50.12670">
    <property type="match status" value="1"/>
</dbReference>
<dbReference type="PANTHER" id="PTHR11802">
    <property type="entry name" value="SERINE PROTEASE FAMILY S10 SERINE CARBOXYPEPTIDASE"/>
    <property type="match status" value="1"/>
</dbReference>
<dbReference type="OrthoDB" id="5812398at2759"/>
<keyword evidence="2" id="KW-0378">Hydrolase</keyword>
<evidence type="ECO:0000313" key="3">
    <source>
        <dbReference type="EMBL" id="CAD5229034.1"/>
    </source>
</evidence>
<accession>A0A811LHJ5</accession>
<evidence type="ECO:0000256" key="1">
    <source>
        <dbReference type="ARBA" id="ARBA00009431"/>
    </source>
</evidence>
<dbReference type="GO" id="GO:0004185">
    <property type="term" value="F:serine-type carboxypeptidase activity"/>
    <property type="evidence" value="ECO:0007669"/>
    <property type="project" value="UniProtKB-UniRule"/>
</dbReference>
<dbReference type="Gene3D" id="3.40.50.1820">
    <property type="entry name" value="alpha/beta hydrolase"/>
    <property type="match status" value="1"/>
</dbReference>
<dbReference type="PRINTS" id="PR00724">
    <property type="entry name" value="CRBOXYPTASEC"/>
</dbReference>
<dbReference type="InterPro" id="IPR018202">
    <property type="entry name" value="Ser_caboxypep_ser_AS"/>
</dbReference>
<evidence type="ECO:0000256" key="2">
    <source>
        <dbReference type="RuleBase" id="RU361156"/>
    </source>
</evidence>
<gene>
    <name evidence="3" type="ORF">BOKJ2_LOCUS13093</name>
</gene>
<comment type="similarity">
    <text evidence="1 2">Belongs to the peptidase S10 family.</text>
</comment>
<dbReference type="Pfam" id="PF00450">
    <property type="entry name" value="Peptidase_S10"/>
    <property type="match status" value="1"/>
</dbReference>
<evidence type="ECO:0000313" key="4">
    <source>
        <dbReference type="Proteomes" id="UP000614601"/>
    </source>
</evidence>
<dbReference type="GO" id="GO:0006508">
    <property type="term" value="P:proteolysis"/>
    <property type="evidence" value="ECO:0007669"/>
    <property type="project" value="UniProtKB-KW"/>
</dbReference>
<reference evidence="3" key="1">
    <citation type="submission" date="2020-09" db="EMBL/GenBank/DDBJ databases">
        <authorList>
            <person name="Kikuchi T."/>
        </authorList>
    </citation>
    <scope>NUCLEOTIDE SEQUENCE</scope>
    <source>
        <strain evidence="3">SH1</strain>
    </source>
</reference>
<dbReference type="InterPro" id="IPR029058">
    <property type="entry name" value="AB_hydrolase_fold"/>
</dbReference>
<dbReference type="PROSITE" id="PS00131">
    <property type="entry name" value="CARBOXYPEPT_SER_SER"/>
    <property type="match status" value="1"/>
</dbReference>
<feature type="signal peptide" evidence="2">
    <location>
        <begin position="1"/>
        <end position="18"/>
    </location>
</feature>
<dbReference type="Proteomes" id="UP000614601">
    <property type="component" value="Unassembled WGS sequence"/>
</dbReference>
<organism evidence="3 4">
    <name type="scientific">Bursaphelenchus okinawaensis</name>
    <dbReference type="NCBI Taxonomy" id="465554"/>
    <lineage>
        <taxon>Eukaryota</taxon>
        <taxon>Metazoa</taxon>
        <taxon>Ecdysozoa</taxon>
        <taxon>Nematoda</taxon>
        <taxon>Chromadorea</taxon>
        <taxon>Rhabditida</taxon>
        <taxon>Tylenchina</taxon>
        <taxon>Tylenchomorpha</taxon>
        <taxon>Aphelenchoidea</taxon>
        <taxon>Aphelenchoididae</taxon>
        <taxon>Bursaphelenchus</taxon>
    </lineage>
</organism>
<protein>
    <recommendedName>
        <fullName evidence="2">Carboxypeptidase</fullName>
        <ecNumber evidence="2">3.4.16.-</ecNumber>
    </recommendedName>
</protein>
<keyword evidence="4" id="KW-1185">Reference proteome</keyword>
<proteinExistence type="inferred from homology"/>
<keyword evidence="2" id="KW-0121">Carboxypeptidase</keyword>
<name>A0A811LHJ5_9BILA</name>
<dbReference type="InterPro" id="IPR001563">
    <property type="entry name" value="Peptidase_S10"/>
</dbReference>
<dbReference type="EC" id="3.4.16.-" evidence="2"/>
<dbReference type="AlphaFoldDB" id="A0A811LHJ5"/>
<dbReference type="PANTHER" id="PTHR11802:SF201">
    <property type="entry name" value="CARBOXYPEPTIDASE"/>
    <property type="match status" value="1"/>
</dbReference>
<dbReference type="SUPFAM" id="SSF53474">
    <property type="entry name" value="alpha/beta-Hydrolases"/>
    <property type="match status" value="1"/>
</dbReference>
<feature type="chain" id="PRO_5035956958" description="Carboxypeptidase" evidence="2">
    <location>
        <begin position="19"/>
        <end position="462"/>
    </location>
</feature>
<dbReference type="EMBL" id="CAJFDH010000006">
    <property type="protein sequence ID" value="CAD5229034.1"/>
    <property type="molecule type" value="Genomic_DNA"/>
</dbReference>